<dbReference type="PANTHER" id="PTHR45527">
    <property type="entry name" value="NONRIBOSOMAL PEPTIDE SYNTHETASE"/>
    <property type="match status" value="1"/>
</dbReference>
<dbReference type="Gene3D" id="3.30.300.30">
    <property type="match status" value="1"/>
</dbReference>
<name>A0ABP7L4T9_9ACTN</name>
<evidence type="ECO:0000259" key="5">
    <source>
        <dbReference type="PROSITE" id="PS50075"/>
    </source>
</evidence>
<evidence type="ECO:0000313" key="6">
    <source>
        <dbReference type="EMBL" id="GAA3893051.1"/>
    </source>
</evidence>
<gene>
    <name evidence="6" type="ORF">GCM10022207_71130</name>
</gene>
<keyword evidence="7" id="KW-1185">Reference proteome</keyword>
<dbReference type="InterPro" id="IPR023213">
    <property type="entry name" value="CAT-like_dom_sf"/>
</dbReference>
<dbReference type="InterPro" id="IPR006162">
    <property type="entry name" value="Ppantetheine_attach_site"/>
</dbReference>
<dbReference type="Gene3D" id="1.10.1200.10">
    <property type="entry name" value="ACP-like"/>
    <property type="match status" value="1"/>
</dbReference>
<dbReference type="InterPro" id="IPR010071">
    <property type="entry name" value="AA_adenyl_dom"/>
</dbReference>
<comment type="caution">
    <text evidence="6">The sequence shown here is derived from an EMBL/GenBank/DDBJ whole genome shotgun (WGS) entry which is preliminary data.</text>
</comment>
<dbReference type="Gene3D" id="3.30.559.10">
    <property type="entry name" value="Chloramphenicol acetyltransferase-like domain"/>
    <property type="match status" value="1"/>
</dbReference>
<dbReference type="InterPro" id="IPR020806">
    <property type="entry name" value="PKS_PP-bd"/>
</dbReference>
<feature type="region of interest" description="Disordered" evidence="4">
    <location>
        <begin position="1017"/>
        <end position="1061"/>
    </location>
</feature>
<dbReference type="PANTHER" id="PTHR45527:SF1">
    <property type="entry name" value="FATTY ACID SYNTHASE"/>
    <property type="match status" value="1"/>
</dbReference>
<dbReference type="InterPro" id="IPR000873">
    <property type="entry name" value="AMP-dep_synth/lig_dom"/>
</dbReference>
<dbReference type="SUPFAM" id="SSF47336">
    <property type="entry name" value="ACP-like"/>
    <property type="match status" value="1"/>
</dbReference>
<dbReference type="PROSITE" id="PS00012">
    <property type="entry name" value="PHOSPHOPANTETHEINE"/>
    <property type="match status" value="1"/>
</dbReference>
<keyword evidence="3" id="KW-0597">Phosphoprotein</keyword>
<dbReference type="NCBIfam" id="TIGR01733">
    <property type="entry name" value="AA-adenyl-dom"/>
    <property type="match status" value="1"/>
</dbReference>
<dbReference type="InterPro" id="IPR009081">
    <property type="entry name" value="PP-bd_ACP"/>
</dbReference>
<sequence>MATARSGLYSGRANVPVAFAVRGPFETEAFRRAVHTVVGRHEALRTVVRPSDAGPVQRVVPADAVHADVVEHHVSVGEVDDRMLTEAARPFDPASGPLLRAIVYRVADGSTQVLLVAHQLVCDGRSWQLLLGELSAAYTAFGAGAPWEPAEPAVHYGDFALWDREWRDSGGYTEAVAFWTDELRGAEPAVRLPTDRTPPTRRTADGGTAAVVLNSALCKRLDEVSYRHRCTPFMTLFAAFSAFLGRLCATDDLIVGVPSAGRERSELQDIVGPFTTLLAVRADLTGSPTFADLMRRTRTRMLAGQSHRDAPYVDVVDASAPGRTAQKPFVHVAFAYEEAPPTFEIAGADVRRIPLPAPTAGFDLAMTAERTGEEVTAHFSYAADLLDAATVRRWSADFRALLERLLDAPDTPLAAERVVSADEQELLLEAANRTAEAVDGPAVTELVAARTAERPDAVAVTDRTTTLTYRQLLDRADGLASRLRSLGVGPEVTVGLLLPRSAEMCTAALAVLRAGGAYVPLDPGNPPSRLAHMAENSAMRVVLAAPETEDLAAELGVPVLRTDTSGPAASFEPTPPAPSQLAYVIYTSGSTGTPKGIAVEHRALTNLAQAVRGDFGIGADDRVLQYMNFGFDPAVSDLFFTWTAGAELHIATADERLGEDLLERLRRSRITYVVLPPTAALSVPGPGDRLPRLRTLAVGGEPCPAELVSRWAAPGRRVLNVYGPTETTVYSTTAALVPGEPVVLGRPVGGASVVVLDDRLRPAPRGATGEIHVAGANLTRGYVNGPAMTAERFVANPYGPPGSRMYRTGDLGRYGPDGELYYLGRVDAQVKVRGFRVELAEIESALATHPEVVMAAVAAVGGPDDRRLVAHVVRTAGSHPRVGELRSHLAERLPGYMVPEHFVYTDALPFNRSGKIDRARLPDPSVARLTHDEPAARPVTATEHRLAGVWSRVLGHDRIGTHDNFFDLGGNSLRTLAVLSALRAEPADGDTEGLALVDLFRFPTVAALAAHLDGLAGRSGTGPPNDDADSVAEARQRGLRRRARTAGLRDARSPDEPKGSV</sequence>
<evidence type="ECO:0000256" key="4">
    <source>
        <dbReference type="SAM" id="MobiDB-lite"/>
    </source>
</evidence>
<dbReference type="Pfam" id="PF13193">
    <property type="entry name" value="AMP-binding_C"/>
    <property type="match status" value="1"/>
</dbReference>
<dbReference type="PROSITE" id="PS00455">
    <property type="entry name" value="AMP_BINDING"/>
    <property type="match status" value="1"/>
</dbReference>
<dbReference type="SMART" id="SM00823">
    <property type="entry name" value="PKS_PP"/>
    <property type="match status" value="1"/>
</dbReference>
<dbReference type="InterPro" id="IPR036736">
    <property type="entry name" value="ACP-like_sf"/>
</dbReference>
<dbReference type="InterPro" id="IPR045851">
    <property type="entry name" value="AMP-bd_C_sf"/>
</dbReference>
<dbReference type="Pfam" id="PF00550">
    <property type="entry name" value="PP-binding"/>
    <property type="match status" value="1"/>
</dbReference>
<dbReference type="SUPFAM" id="SSF56801">
    <property type="entry name" value="Acetyl-CoA synthetase-like"/>
    <property type="match status" value="1"/>
</dbReference>
<evidence type="ECO:0000256" key="2">
    <source>
        <dbReference type="ARBA" id="ARBA00022450"/>
    </source>
</evidence>
<evidence type="ECO:0000313" key="7">
    <source>
        <dbReference type="Proteomes" id="UP001501563"/>
    </source>
</evidence>
<dbReference type="PROSITE" id="PS50075">
    <property type="entry name" value="CARRIER"/>
    <property type="match status" value="1"/>
</dbReference>
<protein>
    <recommendedName>
        <fullName evidence="5">Carrier domain-containing protein</fullName>
    </recommendedName>
</protein>
<reference evidence="7" key="1">
    <citation type="journal article" date="2019" name="Int. J. Syst. Evol. Microbiol.">
        <title>The Global Catalogue of Microorganisms (GCM) 10K type strain sequencing project: providing services to taxonomists for standard genome sequencing and annotation.</title>
        <authorList>
            <consortium name="The Broad Institute Genomics Platform"/>
            <consortium name="The Broad Institute Genome Sequencing Center for Infectious Disease"/>
            <person name="Wu L."/>
            <person name="Ma J."/>
        </authorList>
    </citation>
    <scope>NUCLEOTIDE SEQUENCE [LARGE SCALE GENOMIC DNA]</scope>
    <source>
        <strain evidence="7">JCM 16578</strain>
    </source>
</reference>
<feature type="domain" description="Carrier" evidence="5">
    <location>
        <begin position="937"/>
        <end position="1016"/>
    </location>
</feature>
<evidence type="ECO:0000256" key="1">
    <source>
        <dbReference type="ARBA" id="ARBA00001957"/>
    </source>
</evidence>
<proteinExistence type="predicted"/>
<dbReference type="InterPro" id="IPR001242">
    <property type="entry name" value="Condensation_dom"/>
</dbReference>
<accession>A0ABP7L4T9</accession>
<dbReference type="Proteomes" id="UP001501563">
    <property type="component" value="Unassembled WGS sequence"/>
</dbReference>
<organism evidence="6 7">
    <name type="scientific">Streptomyces lannensis</name>
    <dbReference type="NCBI Taxonomy" id="766498"/>
    <lineage>
        <taxon>Bacteria</taxon>
        <taxon>Bacillati</taxon>
        <taxon>Actinomycetota</taxon>
        <taxon>Actinomycetes</taxon>
        <taxon>Kitasatosporales</taxon>
        <taxon>Streptomycetaceae</taxon>
        <taxon>Streptomyces</taxon>
    </lineage>
</organism>
<dbReference type="Pfam" id="PF00668">
    <property type="entry name" value="Condensation"/>
    <property type="match status" value="1"/>
</dbReference>
<feature type="compositionally biased region" description="Basic and acidic residues" evidence="4">
    <location>
        <begin position="1047"/>
        <end position="1061"/>
    </location>
</feature>
<comment type="cofactor">
    <cofactor evidence="1">
        <name>pantetheine 4'-phosphate</name>
        <dbReference type="ChEBI" id="CHEBI:47942"/>
    </cofactor>
</comment>
<keyword evidence="2" id="KW-0596">Phosphopantetheine</keyword>
<dbReference type="SUPFAM" id="SSF52777">
    <property type="entry name" value="CoA-dependent acyltransferases"/>
    <property type="match status" value="2"/>
</dbReference>
<dbReference type="Gene3D" id="3.30.559.30">
    <property type="entry name" value="Nonribosomal peptide synthetase, condensation domain"/>
    <property type="match status" value="1"/>
</dbReference>
<dbReference type="EMBL" id="BAAAZA010000030">
    <property type="protein sequence ID" value="GAA3893051.1"/>
    <property type="molecule type" value="Genomic_DNA"/>
</dbReference>
<dbReference type="InterPro" id="IPR042099">
    <property type="entry name" value="ANL_N_sf"/>
</dbReference>
<evidence type="ECO:0000256" key="3">
    <source>
        <dbReference type="ARBA" id="ARBA00022553"/>
    </source>
</evidence>
<dbReference type="CDD" id="cd19531">
    <property type="entry name" value="LCL_NRPS-like"/>
    <property type="match status" value="1"/>
</dbReference>
<dbReference type="InterPro" id="IPR025110">
    <property type="entry name" value="AMP-bd_C"/>
</dbReference>
<dbReference type="Pfam" id="PF00501">
    <property type="entry name" value="AMP-binding"/>
    <property type="match status" value="1"/>
</dbReference>
<dbReference type="Gene3D" id="3.40.50.12780">
    <property type="entry name" value="N-terminal domain of ligase-like"/>
    <property type="match status" value="1"/>
</dbReference>
<dbReference type="InterPro" id="IPR020845">
    <property type="entry name" value="AMP-binding_CS"/>
</dbReference>
<dbReference type="CDD" id="cd05930">
    <property type="entry name" value="A_NRPS"/>
    <property type="match status" value="1"/>
</dbReference>